<keyword evidence="2 7" id="KW-0441">Lipid A biosynthesis</keyword>
<gene>
    <name evidence="7 10" type="primary">lpxD</name>
    <name evidence="10" type="ORF">AAIA72_05910</name>
</gene>
<evidence type="ECO:0000256" key="2">
    <source>
        <dbReference type="ARBA" id="ARBA00022556"/>
    </source>
</evidence>
<dbReference type="PANTHER" id="PTHR43378">
    <property type="entry name" value="UDP-3-O-ACYLGLUCOSAMINE N-ACYLTRANSFERASE"/>
    <property type="match status" value="1"/>
</dbReference>
<proteinExistence type="inferred from homology"/>
<name>A0AB39V0D1_9GAMM</name>
<evidence type="ECO:0000259" key="9">
    <source>
        <dbReference type="Pfam" id="PF25087"/>
    </source>
</evidence>
<comment type="pathway">
    <text evidence="7">Bacterial outer membrane biogenesis; LPS lipid A biosynthesis.</text>
</comment>
<evidence type="ECO:0000256" key="1">
    <source>
        <dbReference type="ARBA" id="ARBA00022516"/>
    </source>
</evidence>
<reference evidence="10" key="1">
    <citation type="submission" date="2024-05" db="EMBL/GenBank/DDBJ databases">
        <title>Genome sequencing of novel strain.</title>
        <authorList>
            <person name="Ganbat D."/>
            <person name="Ganbat S."/>
            <person name="Lee S.-J."/>
        </authorList>
    </citation>
    <scope>NUCLEOTIDE SEQUENCE</scope>
    <source>
        <strain evidence="10">SMD15-11</strain>
    </source>
</reference>
<dbReference type="HAMAP" id="MF_00523">
    <property type="entry name" value="LpxD"/>
    <property type="match status" value="1"/>
</dbReference>
<dbReference type="InterPro" id="IPR007691">
    <property type="entry name" value="LpxD"/>
</dbReference>
<dbReference type="NCBIfam" id="TIGR01853">
    <property type="entry name" value="lipid_A_lpxD"/>
    <property type="match status" value="1"/>
</dbReference>
<organism evidence="10">
    <name type="scientific">Thermohahella caldifontis</name>
    <dbReference type="NCBI Taxonomy" id="3142973"/>
    <lineage>
        <taxon>Bacteria</taxon>
        <taxon>Pseudomonadati</taxon>
        <taxon>Pseudomonadota</taxon>
        <taxon>Gammaproteobacteria</taxon>
        <taxon>Oceanospirillales</taxon>
        <taxon>Hahellaceae</taxon>
        <taxon>Thermohahella</taxon>
    </lineage>
</organism>
<feature type="active site" description="Proton acceptor" evidence="7">
    <location>
        <position position="251"/>
    </location>
</feature>
<evidence type="ECO:0000313" key="10">
    <source>
        <dbReference type="EMBL" id="XDT73501.1"/>
    </source>
</evidence>
<keyword evidence="4 7" id="KW-0677">Repeat</keyword>
<dbReference type="AlphaFoldDB" id="A0AB39V0D1"/>
<feature type="domain" description="Mannose-1-phosphate guanyltransferase C-terminal" evidence="9">
    <location>
        <begin position="99"/>
        <end position="177"/>
    </location>
</feature>
<feature type="domain" description="UDP-3-O-[3-hydroxymyristoyl] glucosamine N-acyltransferase non-repeat region" evidence="8">
    <location>
        <begin position="21"/>
        <end position="87"/>
    </location>
</feature>
<dbReference type="GO" id="GO:0016020">
    <property type="term" value="C:membrane"/>
    <property type="evidence" value="ECO:0007669"/>
    <property type="project" value="GOC"/>
</dbReference>
<dbReference type="Gene3D" id="2.160.10.10">
    <property type="entry name" value="Hexapeptide repeat proteins"/>
    <property type="match status" value="1"/>
</dbReference>
<evidence type="ECO:0000256" key="3">
    <source>
        <dbReference type="ARBA" id="ARBA00022679"/>
    </source>
</evidence>
<evidence type="ECO:0000256" key="6">
    <source>
        <dbReference type="ARBA" id="ARBA00023315"/>
    </source>
</evidence>
<dbReference type="GO" id="GO:0103118">
    <property type="term" value="F:UDP-3-O-[(3R)-3-hydroxyacyl]-glucosamine N-acyltransferase activity"/>
    <property type="evidence" value="ECO:0007669"/>
    <property type="project" value="UniProtKB-EC"/>
</dbReference>
<dbReference type="InterPro" id="IPR020573">
    <property type="entry name" value="UDP_GlcNAc_AcTrfase_non-rep"/>
</dbReference>
<dbReference type="GO" id="GO:0016410">
    <property type="term" value="F:N-acyltransferase activity"/>
    <property type="evidence" value="ECO:0007669"/>
    <property type="project" value="InterPro"/>
</dbReference>
<dbReference type="InterPro" id="IPR011004">
    <property type="entry name" value="Trimer_LpxA-like_sf"/>
</dbReference>
<dbReference type="CDD" id="cd03352">
    <property type="entry name" value="LbH_LpxD"/>
    <property type="match status" value="1"/>
</dbReference>
<evidence type="ECO:0000256" key="4">
    <source>
        <dbReference type="ARBA" id="ARBA00022737"/>
    </source>
</evidence>
<keyword evidence="1 7" id="KW-0444">Lipid biosynthesis</keyword>
<comment type="subunit">
    <text evidence="7">Homotrimer.</text>
</comment>
<keyword evidence="5 7" id="KW-0443">Lipid metabolism</keyword>
<dbReference type="EMBL" id="CP154858">
    <property type="protein sequence ID" value="XDT73501.1"/>
    <property type="molecule type" value="Genomic_DNA"/>
</dbReference>
<protein>
    <recommendedName>
        <fullName evidence="7">UDP-3-O-acylglucosamine N-acyltransferase</fullName>
        <ecNumber evidence="7">2.3.1.191</ecNumber>
    </recommendedName>
</protein>
<dbReference type="SUPFAM" id="SSF51161">
    <property type="entry name" value="Trimeric LpxA-like enzymes"/>
    <property type="match status" value="1"/>
</dbReference>
<dbReference type="NCBIfam" id="NF002060">
    <property type="entry name" value="PRK00892.1"/>
    <property type="match status" value="1"/>
</dbReference>
<dbReference type="RefSeq" id="WP_369602492.1">
    <property type="nucleotide sequence ID" value="NZ_CP154858.1"/>
</dbReference>
<keyword evidence="3 7" id="KW-0808">Transferase</keyword>
<comment type="similarity">
    <text evidence="7">Belongs to the transferase hexapeptide repeat family. LpxD subfamily.</text>
</comment>
<comment type="catalytic activity">
    <reaction evidence="7">
        <text>a UDP-3-O-[(3R)-3-hydroxyacyl]-alpha-D-glucosamine + a (3R)-hydroxyacyl-[ACP] = a UDP-2-N,3-O-bis[(3R)-3-hydroxyacyl]-alpha-D-glucosamine + holo-[ACP] + H(+)</text>
        <dbReference type="Rhea" id="RHEA:53836"/>
        <dbReference type="Rhea" id="RHEA-COMP:9685"/>
        <dbReference type="Rhea" id="RHEA-COMP:9945"/>
        <dbReference type="ChEBI" id="CHEBI:15378"/>
        <dbReference type="ChEBI" id="CHEBI:64479"/>
        <dbReference type="ChEBI" id="CHEBI:78827"/>
        <dbReference type="ChEBI" id="CHEBI:137740"/>
        <dbReference type="ChEBI" id="CHEBI:137748"/>
        <dbReference type="EC" id="2.3.1.191"/>
    </reaction>
</comment>
<dbReference type="Gene3D" id="1.20.5.170">
    <property type="match status" value="1"/>
</dbReference>
<comment type="function">
    <text evidence="7">Catalyzes the N-acylation of UDP-3-O-acylglucosamine using 3-hydroxyacyl-ACP as the acyl donor. Is involved in the biosynthesis of lipid A, a phosphorylated glycolipid that anchors the lipopolysaccharide to the outer membrane of the cell.</text>
</comment>
<dbReference type="InterPro" id="IPR056729">
    <property type="entry name" value="GMPPB_C"/>
</dbReference>
<evidence type="ECO:0000256" key="5">
    <source>
        <dbReference type="ARBA" id="ARBA00023098"/>
    </source>
</evidence>
<dbReference type="Gene3D" id="3.40.1390.10">
    <property type="entry name" value="MurE/MurF, N-terminal domain"/>
    <property type="match status" value="1"/>
</dbReference>
<evidence type="ECO:0000259" key="8">
    <source>
        <dbReference type="Pfam" id="PF04613"/>
    </source>
</evidence>
<accession>A0AB39V0D1</accession>
<dbReference type="Pfam" id="PF25087">
    <property type="entry name" value="GMPPB_C"/>
    <property type="match status" value="1"/>
</dbReference>
<dbReference type="EC" id="2.3.1.191" evidence="7"/>
<evidence type="ECO:0000256" key="7">
    <source>
        <dbReference type="HAMAP-Rule" id="MF_00523"/>
    </source>
</evidence>
<dbReference type="GO" id="GO:0009245">
    <property type="term" value="P:lipid A biosynthetic process"/>
    <property type="evidence" value="ECO:0007669"/>
    <property type="project" value="UniProtKB-UniRule"/>
</dbReference>
<keyword evidence="6 7" id="KW-0012">Acyltransferase</keyword>
<sequence length="363" mass="37839">MLTLRSLAEQIGAELRGNPDAPVRGLNTLDAAGPDEVSFIANPTYVPKLAHTRALAVIVAPDLAEQVPSAALVMGNPYLGYALASRLFVSREAERAEGIHPSATVDEAAVIGEGVSIGPNVVVEAGARIGARTRIDAGCFIGTGSMVGEDCHLYPHVTLYHGVTVGDRVIVHSGVVIGSDGFGFAPAFGDLSRQSARKDLSPGFYKIAQIGGVRIGNDVEIGANTTIDRGALSDTVIEDGVKLDNQIQIAHNVRVGKHTVMAACSGIAGSTTVGSHCMIGGGVGIAGHLTLCDGVQITGMTLVSHSIHEPGTYSSGTAVEPNAQWRRNVARFHQLDKLARKVTALEKAIRQLASGSRSQESED</sequence>
<dbReference type="Pfam" id="PF04613">
    <property type="entry name" value="LpxD"/>
    <property type="match status" value="1"/>
</dbReference>
<dbReference type="PANTHER" id="PTHR43378:SF2">
    <property type="entry name" value="UDP-3-O-ACYLGLUCOSAMINE N-ACYLTRANSFERASE 1, MITOCHONDRIAL-RELATED"/>
    <property type="match status" value="1"/>
</dbReference>
<dbReference type="KEGG" id="tcd:AAIA72_05910"/>